<evidence type="ECO:0000313" key="1">
    <source>
        <dbReference type="EMBL" id="PYF77955.1"/>
    </source>
</evidence>
<organism evidence="1 2">
    <name type="scientific">Marinomonas alcarazii</name>
    <dbReference type="NCBI Taxonomy" id="491949"/>
    <lineage>
        <taxon>Bacteria</taxon>
        <taxon>Pseudomonadati</taxon>
        <taxon>Pseudomonadota</taxon>
        <taxon>Gammaproteobacteria</taxon>
        <taxon>Oceanospirillales</taxon>
        <taxon>Oceanospirillaceae</taxon>
        <taxon>Marinomonas</taxon>
    </lineage>
</organism>
<evidence type="ECO:0000313" key="2">
    <source>
        <dbReference type="Proteomes" id="UP000247551"/>
    </source>
</evidence>
<accession>A0A318UVD1</accession>
<protein>
    <submittedName>
        <fullName evidence="1">Type VI secretion system Hcp family effector</fullName>
    </submittedName>
</protein>
<comment type="caution">
    <text evidence="1">The sequence shown here is derived from an EMBL/GenBank/DDBJ whole genome shotgun (WGS) entry which is preliminary data.</text>
</comment>
<feature type="non-terminal residue" evidence="1">
    <location>
        <position position="41"/>
    </location>
</feature>
<proteinExistence type="predicted"/>
<dbReference type="Gene3D" id="2.30.110.20">
    <property type="entry name" value="Hcp1-like"/>
    <property type="match status" value="1"/>
</dbReference>
<dbReference type="AlphaFoldDB" id="A0A318UVD1"/>
<dbReference type="EMBL" id="QKLW01000015">
    <property type="protein sequence ID" value="PYF77955.1"/>
    <property type="molecule type" value="Genomic_DNA"/>
</dbReference>
<dbReference type="Proteomes" id="UP000247551">
    <property type="component" value="Unassembled WGS sequence"/>
</dbReference>
<gene>
    <name evidence="1" type="ORF">DFP75_11518</name>
</gene>
<keyword evidence="2" id="KW-1185">Reference proteome</keyword>
<sequence length="41" mass="4239">MPTPCYISIEGESQGLITAGAMSVDSIGDVGLEGHDDEMLV</sequence>
<name>A0A318UVD1_9GAMM</name>
<reference evidence="1 2" key="1">
    <citation type="submission" date="2018-06" db="EMBL/GenBank/DDBJ databases">
        <title>Genomic Encyclopedia of Type Strains, Phase III (KMG-III): the genomes of soil and plant-associated and newly described type strains.</title>
        <authorList>
            <person name="Whitman W."/>
        </authorList>
    </citation>
    <scope>NUCLEOTIDE SEQUENCE [LARGE SCALE GENOMIC DNA]</scope>
    <source>
        <strain evidence="1 2">CECT 7730</strain>
    </source>
</reference>
<dbReference type="InterPro" id="IPR036624">
    <property type="entry name" value="Hcp1-lik_sf"/>
</dbReference>